<dbReference type="InterPro" id="IPR036514">
    <property type="entry name" value="SGNH_hydro_sf"/>
</dbReference>
<dbReference type="InterPro" id="IPR019734">
    <property type="entry name" value="TPR_rpt"/>
</dbReference>
<dbReference type="Pfam" id="PF13414">
    <property type="entry name" value="TPR_11"/>
    <property type="match status" value="1"/>
</dbReference>
<dbReference type="InterPro" id="IPR013105">
    <property type="entry name" value="TPR_2"/>
</dbReference>
<keyword evidence="2 3" id="KW-0802">TPR repeat</keyword>
<keyword evidence="7" id="KW-1185">Reference proteome</keyword>
<organism evidence="6 7">
    <name type="scientific">Candidatus Tenderia electrophaga</name>
    <dbReference type="NCBI Taxonomy" id="1748243"/>
    <lineage>
        <taxon>Bacteria</taxon>
        <taxon>Pseudomonadati</taxon>
        <taxon>Pseudomonadota</taxon>
        <taxon>Gammaproteobacteria</taxon>
        <taxon>Candidatus Tenderiales</taxon>
        <taxon>Candidatus Tenderiaceae</taxon>
        <taxon>Candidatus Tenderia</taxon>
    </lineage>
</organism>
<feature type="repeat" description="TPR" evidence="3">
    <location>
        <begin position="510"/>
        <end position="543"/>
    </location>
</feature>
<dbReference type="Gene3D" id="1.25.40.10">
    <property type="entry name" value="Tetratricopeptide repeat domain"/>
    <property type="match status" value="3"/>
</dbReference>
<accession>A0A0S2TGX9</accession>
<keyword evidence="5" id="KW-0472">Membrane</keyword>
<evidence type="ECO:0000256" key="2">
    <source>
        <dbReference type="ARBA" id="ARBA00022803"/>
    </source>
</evidence>
<feature type="repeat" description="TPR" evidence="3">
    <location>
        <begin position="340"/>
        <end position="373"/>
    </location>
</feature>
<feature type="transmembrane region" description="Helical" evidence="5">
    <location>
        <begin position="16"/>
        <end position="39"/>
    </location>
</feature>
<gene>
    <name evidence="6" type="ORF">Tel_15435</name>
</gene>
<dbReference type="SMART" id="SM00028">
    <property type="entry name" value="TPR"/>
    <property type="match status" value="7"/>
</dbReference>
<dbReference type="SUPFAM" id="SSF52266">
    <property type="entry name" value="SGNH hydrolase"/>
    <property type="match status" value="1"/>
</dbReference>
<dbReference type="PANTHER" id="PTHR44858:SF1">
    <property type="entry name" value="UDP-N-ACETYLGLUCOSAMINE--PEPTIDE N-ACETYLGLUCOSAMINYLTRANSFERASE SPINDLY-RELATED"/>
    <property type="match status" value="1"/>
</dbReference>
<keyword evidence="1" id="KW-0677">Repeat</keyword>
<feature type="region of interest" description="Disordered" evidence="4">
    <location>
        <begin position="686"/>
        <end position="705"/>
    </location>
</feature>
<dbReference type="InterPro" id="IPR050498">
    <property type="entry name" value="Ycf3"/>
</dbReference>
<reference evidence="6" key="1">
    <citation type="submission" date="2015-10" db="EMBL/GenBank/DDBJ databases">
        <title>Description of Candidatus Tenderia electrophaga gen. nov, sp. nov., an Uncultivated Electroautotroph from a Biocathode Enrichment.</title>
        <authorList>
            <person name="Eddie B.J."/>
            <person name="Malanoski A.P."/>
            <person name="Wang Z."/>
            <person name="Hall R.J."/>
            <person name="Oh S.D."/>
            <person name="Heiner C."/>
            <person name="Lin B."/>
            <person name="Strycharz-Glaven S.M."/>
        </authorList>
    </citation>
    <scope>NUCLEOTIDE SEQUENCE [LARGE SCALE GENOMIC DNA]</scope>
    <source>
        <strain evidence="6">NRL1</strain>
    </source>
</reference>
<dbReference type="Gene3D" id="3.40.50.1110">
    <property type="entry name" value="SGNH hydrolase"/>
    <property type="match status" value="1"/>
</dbReference>
<dbReference type="KEGG" id="tee:Tel_15435"/>
<proteinExistence type="predicted"/>
<feature type="repeat" description="TPR" evidence="3">
    <location>
        <begin position="544"/>
        <end position="577"/>
    </location>
</feature>
<keyword evidence="5" id="KW-1133">Transmembrane helix</keyword>
<feature type="compositionally biased region" description="Basic and acidic residues" evidence="4">
    <location>
        <begin position="695"/>
        <end position="705"/>
    </location>
</feature>
<dbReference type="AlphaFoldDB" id="A0A0S2TGX9"/>
<evidence type="ECO:0000313" key="6">
    <source>
        <dbReference type="EMBL" id="ALP54425.1"/>
    </source>
</evidence>
<dbReference type="STRING" id="1748243.Tel_15435"/>
<feature type="repeat" description="TPR" evidence="3">
    <location>
        <begin position="578"/>
        <end position="611"/>
    </location>
</feature>
<dbReference type="Pfam" id="PF07719">
    <property type="entry name" value="TPR_2"/>
    <property type="match status" value="1"/>
</dbReference>
<dbReference type="Pfam" id="PF13181">
    <property type="entry name" value="TPR_8"/>
    <property type="match status" value="1"/>
</dbReference>
<dbReference type="Pfam" id="PF13424">
    <property type="entry name" value="TPR_12"/>
    <property type="match status" value="1"/>
</dbReference>
<dbReference type="SUPFAM" id="SSF48452">
    <property type="entry name" value="TPR-like"/>
    <property type="match status" value="2"/>
</dbReference>
<dbReference type="PROSITE" id="PS50293">
    <property type="entry name" value="TPR_REGION"/>
    <property type="match status" value="1"/>
</dbReference>
<evidence type="ECO:0008006" key="8">
    <source>
        <dbReference type="Google" id="ProtNLM"/>
    </source>
</evidence>
<name>A0A0S2TGX9_9GAMM</name>
<evidence type="ECO:0000256" key="3">
    <source>
        <dbReference type="PROSITE-ProRule" id="PRU00339"/>
    </source>
</evidence>
<evidence type="ECO:0000256" key="5">
    <source>
        <dbReference type="SAM" id="Phobius"/>
    </source>
</evidence>
<sequence>MAGPTGQRLKTFTKQLGFVIVIVAAFFAGLELVLALIGVRPLVATEDPLVGFSGNIPLFVETSSPDGQVIMQTADNKLDLFNAQSFPKHKPRGSYRIFCMGGSTTVGRPYKDSTSFCGWLRAFLQAVQPERNWEVINAGGVSYASYRVARLMRELVQYQPDLFIVYSGQNEFLEERSYGDLKKIPYWLIYTDSLLSKTRTYTAVKNVMDAISADGPDPTAAPAHQLGSEVDEILKHTRGPTSYHRDDELKRQIIEHYRLNLARMTQIADDADADIIFINPIANLKDMSPFKSEHKQQLTDAERSRWEALYQQGNQAFLAGRYRKAVDSYDQATRIDDRYAELHFRLGRAQFALGEYEAAERSFWRAIDEDIAPLRILSEMRQVVSELAEWHEVPLIDYETIIKNAYREKYDHSVFGKEYFLDHVHLTIMGYRLLGLALLDTLIDRDIVAPTRPLTDERLAQITQQVYAQIDKDDQRIALTKLGRVLDWAGKFDEAYSLFNMSLELFGPHAFTYAMLGKTAHRAGMDDQAIEQLRKSVSLNPEVAWVQVMLGKLLKQQGDYDEAIEHFSAAAQIDNDNYTAHEELGILLASRGDFDAAHEHFAETLRLAPDDGTTLFNFTAFLVKAGRDEEAMDWVQKMLEKDQHQAQAHNMTGVLLAKKGAFNQAIEHFREALRIKPDLKSAEDNLAKSQAAAAQERKGGVSDAL</sequence>
<feature type="repeat" description="TPR" evidence="3">
    <location>
        <begin position="646"/>
        <end position="679"/>
    </location>
</feature>
<feature type="repeat" description="TPR" evidence="3">
    <location>
        <begin position="306"/>
        <end position="339"/>
    </location>
</feature>
<evidence type="ECO:0000256" key="1">
    <source>
        <dbReference type="ARBA" id="ARBA00022737"/>
    </source>
</evidence>
<dbReference type="Proteomes" id="UP000055136">
    <property type="component" value="Chromosome"/>
</dbReference>
<dbReference type="InterPro" id="IPR011990">
    <property type="entry name" value="TPR-like_helical_dom_sf"/>
</dbReference>
<protein>
    <recommendedName>
        <fullName evidence="8">Tetratricopeptide repeat protein</fullName>
    </recommendedName>
</protein>
<dbReference type="GO" id="GO:0016788">
    <property type="term" value="F:hydrolase activity, acting on ester bonds"/>
    <property type="evidence" value="ECO:0007669"/>
    <property type="project" value="UniProtKB-ARBA"/>
</dbReference>
<dbReference type="EMBL" id="CP013099">
    <property type="protein sequence ID" value="ALP54425.1"/>
    <property type="molecule type" value="Genomic_DNA"/>
</dbReference>
<dbReference type="PANTHER" id="PTHR44858">
    <property type="entry name" value="TETRATRICOPEPTIDE REPEAT PROTEIN 6"/>
    <property type="match status" value="1"/>
</dbReference>
<keyword evidence="5" id="KW-0812">Transmembrane</keyword>
<evidence type="ECO:0000313" key="7">
    <source>
        <dbReference type="Proteomes" id="UP000055136"/>
    </source>
</evidence>
<dbReference type="PROSITE" id="PS50005">
    <property type="entry name" value="TPR"/>
    <property type="match status" value="6"/>
</dbReference>
<evidence type="ECO:0000256" key="4">
    <source>
        <dbReference type="SAM" id="MobiDB-lite"/>
    </source>
</evidence>